<name>X1ERU5_9ZZZZ</name>
<organism evidence="2">
    <name type="scientific">marine sediment metagenome</name>
    <dbReference type="NCBI Taxonomy" id="412755"/>
    <lineage>
        <taxon>unclassified sequences</taxon>
        <taxon>metagenomes</taxon>
        <taxon>ecological metagenomes</taxon>
    </lineage>
</organism>
<gene>
    <name evidence="2" type="ORF">S03H2_22351</name>
</gene>
<reference evidence="2" key="1">
    <citation type="journal article" date="2014" name="Front. Microbiol.">
        <title>High frequency of phylogenetically diverse reductive dehalogenase-homologous genes in deep subseafloor sedimentary metagenomes.</title>
        <authorList>
            <person name="Kawai M."/>
            <person name="Futagami T."/>
            <person name="Toyoda A."/>
            <person name="Takaki Y."/>
            <person name="Nishi S."/>
            <person name="Hori S."/>
            <person name="Arai W."/>
            <person name="Tsubouchi T."/>
            <person name="Morono Y."/>
            <person name="Uchiyama I."/>
            <person name="Ito T."/>
            <person name="Fujiyama A."/>
            <person name="Inagaki F."/>
            <person name="Takami H."/>
        </authorList>
    </citation>
    <scope>NUCLEOTIDE SEQUENCE</scope>
    <source>
        <strain evidence="2">Expedition CK06-06</strain>
    </source>
</reference>
<protein>
    <submittedName>
        <fullName evidence="2">Uncharacterized protein</fullName>
    </submittedName>
</protein>
<evidence type="ECO:0000256" key="1">
    <source>
        <dbReference type="SAM" id="Coils"/>
    </source>
</evidence>
<sequence length="112" mass="13561">MKRKKLTKKKYLNELKKYDSKLKSLENELTPLRKILEESTKIFVNIFKKLELLEAERFSLKDNINLLENRYKKGKLPSKSAYEKLLGDFLKRREKVRKAIDRQIHELKAYIY</sequence>
<feature type="coiled-coil region" evidence="1">
    <location>
        <begin position="1"/>
        <end position="70"/>
    </location>
</feature>
<proteinExistence type="predicted"/>
<dbReference type="AlphaFoldDB" id="X1ERU5"/>
<accession>X1ERU5</accession>
<comment type="caution">
    <text evidence="2">The sequence shown here is derived from an EMBL/GenBank/DDBJ whole genome shotgun (WGS) entry which is preliminary data.</text>
</comment>
<dbReference type="EMBL" id="BARU01012022">
    <property type="protein sequence ID" value="GAH36106.1"/>
    <property type="molecule type" value="Genomic_DNA"/>
</dbReference>
<keyword evidence="1" id="KW-0175">Coiled coil</keyword>
<evidence type="ECO:0000313" key="2">
    <source>
        <dbReference type="EMBL" id="GAH36106.1"/>
    </source>
</evidence>